<evidence type="ECO:0000259" key="2">
    <source>
        <dbReference type="Pfam" id="PF11268"/>
    </source>
</evidence>
<accession>A0A6J7PJE8</accession>
<dbReference type="InterPro" id="IPR047682">
    <property type="entry name" value="SepH-like"/>
</dbReference>
<proteinExistence type="predicted"/>
<gene>
    <name evidence="3" type="ORF">UFOPK4092_00111</name>
</gene>
<dbReference type="AlphaFoldDB" id="A0A6J7PJE8"/>
<protein>
    <submittedName>
        <fullName evidence="3">Unannotated protein</fullName>
    </submittedName>
</protein>
<dbReference type="NCBIfam" id="NF040712">
    <property type="entry name" value="SepH"/>
    <property type="match status" value="1"/>
</dbReference>
<evidence type="ECO:0000256" key="1">
    <source>
        <dbReference type="SAM" id="MobiDB-lite"/>
    </source>
</evidence>
<organism evidence="3">
    <name type="scientific">freshwater metagenome</name>
    <dbReference type="NCBI Taxonomy" id="449393"/>
    <lineage>
        <taxon>unclassified sequences</taxon>
        <taxon>metagenomes</taxon>
        <taxon>ecological metagenomes</taxon>
    </lineage>
</organism>
<sequence>MRRTGSSVTLGETVAQALSADAAADISWDAARRADGKWVVLVYFTSRGDTQYASWTYDNVGRTVHPVDETARRLMGVSDDQIFDYITDDRAPAIKAEVEVEVEVEIDRPRLVAVPDAPPAEIFAVEEHAHVLDVLIPIPELTEKPQDRPAAKPAPKPKVKGKRASVPSWDEILFGATRGDDV</sequence>
<feature type="region of interest" description="Disordered" evidence="1">
    <location>
        <begin position="142"/>
        <end position="165"/>
    </location>
</feature>
<dbReference type="EMBL" id="CAFBPJ010000006">
    <property type="protein sequence ID" value="CAB5005720.1"/>
    <property type="molecule type" value="Genomic_DNA"/>
</dbReference>
<name>A0A6J7PJE8_9ZZZZ</name>
<dbReference type="InterPro" id="IPR021421">
    <property type="entry name" value="DUF3071"/>
</dbReference>
<reference evidence="3" key="1">
    <citation type="submission" date="2020-05" db="EMBL/GenBank/DDBJ databases">
        <authorList>
            <person name="Chiriac C."/>
            <person name="Salcher M."/>
            <person name="Ghai R."/>
            <person name="Kavagutti S V."/>
        </authorList>
    </citation>
    <scope>NUCLEOTIDE SEQUENCE</scope>
</reference>
<dbReference type="Pfam" id="PF11268">
    <property type="entry name" value="DUF3071"/>
    <property type="match status" value="1"/>
</dbReference>
<feature type="domain" description="DUF3071" evidence="2">
    <location>
        <begin position="5"/>
        <end position="57"/>
    </location>
</feature>
<evidence type="ECO:0000313" key="3">
    <source>
        <dbReference type="EMBL" id="CAB5005720.1"/>
    </source>
</evidence>